<feature type="domain" description="DUF4399" evidence="1">
    <location>
        <begin position="81"/>
        <end position="159"/>
    </location>
</feature>
<dbReference type="AlphaFoldDB" id="A0A381NJT6"/>
<dbReference type="InterPro" id="IPR025512">
    <property type="entry name" value="DUF4399"/>
</dbReference>
<dbReference type="EMBL" id="UINC01000384">
    <property type="protein sequence ID" value="SUZ54374.1"/>
    <property type="molecule type" value="Genomic_DNA"/>
</dbReference>
<accession>A0A381NJT6</accession>
<sequence length="170" mass="18295">MHRNEYTEVFCSSTRFVLVMLIAGGVITTTACGGGEETAPEPDTMVEEPVAEESPMDTSPRVSFLAPEEGATVSSPVHFMFGAENFVIEPITDPLTIRQGAGHHHIGIDTDCLPAGEVIPQAAPWVHFGTGSDMIDMQFEPGPHRVCLQIGDGEHRTIEGLNAMVSFTVE</sequence>
<evidence type="ECO:0000259" key="1">
    <source>
        <dbReference type="Pfam" id="PF14347"/>
    </source>
</evidence>
<evidence type="ECO:0000313" key="2">
    <source>
        <dbReference type="EMBL" id="SUZ54374.1"/>
    </source>
</evidence>
<dbReference type="Pfam" id="PF14347">
    <property type="entry name" value="DUF4399"/>
    <property type="match status" value="1"/>
</dbReference>
<name>A0A381NJT6_9ZZZZ</name>
<protein>
    <recommendedName>
        <fullName evidence="1">DUF4399 domain-containing protein</fullName>
    </recommendedName>
</protein>
<organism evidence="2">
    <name type="scientific">marine metagenome</name>
    <dbReference type="NCBI Taxonomy" id="408172"/>
    <lineage>
        <taxon>unclassified sequences</taxon>
        <taxon>metagenomes</taxon>
        <taxon>ecological metagenomes</taxon>
    </lineage>
</organism>
<proteinExistence type="predicted"/>
<gene>
    <name evidence="2" type="ORF">METZ01_LOCUS7228</name>
</gene>
<dbReference type="PROSITE" id="PS51257">
    <property type="entry name" value="PROKAR_LIPOPROTEIN"/>
    <property type="match status" value="1"/>
</dbReference>
<reference evidence="2" key="1">
    <citation type="submission" date="2018-05" db="EMBL/GenBank/DDBJ databases">
        <authorList>
            <person name="Lanie J.A."/>
            <person name="Ng W.-L."/>
            <person name="Kazmierczak K.M."/>
            <person name="Andrzejewski T.M."/>
            <person name="Davidsen T.M."/>
            <person name="Wayne K.J."/>
            <person name="Tettelin H."/>
            <person name="Glass J.I."/>
            <person name="Rusch D."/>
            <person name="Podicherti R."/>
            <person name="Tsui H.-C.T."/>
            <person name="Winkler M.E."/>
        </authorList>
    </citation>
    <scope>NUCLEOTIDE SEQUENCE</scope>
</reference>